<keyword evidence="3 5" id="KW-0418">Kinase</keyword>
<dbReference type="EMBL" id="OJIN01000008">
    <property type="protein sequence ID" value="SPD71810.1"/>
    <property type="molecule type" value="Genomic_DNA"/>
</dbReference>
<evidence type="ECO:0000256" key="2">
    <source>
        <dbReference type="ARBA" id="ARBA00022679"/>
    </source>
</evidence>
<dbReference type="GO" id="GO:0005829">
    <property type="term" value="C:cytosol"/>
    <property type="evidence" value="ECO:0007669"/>
    <property type="project" value="TreeGrafter"/>
</dbReference>
<protein>
    <submittedName>
        <fullName evidence="5">Putative kinase Y4mE</fullName>
        <ecNumber evidence="5">2.-.-.-</ecNumber>
    </submittedName>
</protein>
<evidence type="ECO:0000259" key="4">
    <source>
        <dbReference type="PROSITE" id="PS50017"/>
    </source>
</evidence>
<dbReference type="PANTHER" id="PTHR37419">
    <property type="entry name" value="SERINE/THREONINE-PROTEIN KINASE TOXIN HIPA"/>
    <property type="match status" value="1"/>
</dbReference>
<dbReference type="InterPro" id="IPR017508">
    <property type="entry name" value="HipA_N1"/>
</dbReference>
<dbReference type="NCBIfam" id="TIGR03071">
    <property type="entry name" value="couple_hipA"/>
    <property type="match status" value="1"/>
</dbReference>
<organism evidence="5">
    <name type="scientific">uncultured Desulfobacterium sp</name>
    <dbReference type="NCBI Taxonomy" id="201089"/>
    <lineage>
        <taxon>Bacteria</taxon>
        <taxon>Pseudomonadati</taxon>
        <taxon>Thermodesulfobacteriota</taxon>
        <taxon>Desulfobacteria</taxon>
        <taxon>Desulfobacterales</taxon>
        <taxon>Desulfobacteriaceae</taxon>
        <taxon>Desulfobacterium</taxon>
        <taxon>environmental samples</taxon>
    </lineage>
</organism>
<evidence type="ECO:0000256" key="3">
    <source>
        <dbReference type="ARBA" id="ARBA00022777"/>
    </source>
</evidence>
<proteinExistence type="inferred from homology"/>
<keyword evidence="2 5" id="KW-0808">Transferase</keyword>
<evidence type="ECO:0000256" key="1">
    <source>
        <dbReference type="ARBA" id="ARBA00010164"/>
    </source>
</evidence>
<dbReference type="GO" id="GO:0007165">
    <property type="term" value="P:signal transduction"/>
    <property type="evidence" value="ECO:0007669"/>
    <property type="project" value="InterPro"/>
</dbReference>
<dbReference type="InterPro" id="IPR000488">
    <property type="entry name" value="Death_dom"/>
</dbReference>
<comment type="similarity">
    <text evidence="1">Belongs to the HipA Ser/Thr kinase family.</text>
</comment>
<accession>A0A445MQR6</accession>
<dbReference type="GO" id="GO:0004674">
    <property type="term" value="F:protein serine/threonine kinase activity"/>
    <property type="evidence" value="ECO:0007669"/>
    <property type="project" value="TreeGrafter"/>
</dbReference>
<evidence type="ECO:0000313" key="5">
    <source>
        <dbReference type="EMBL" id="SPD71810.1"/>
    </source>
</evidence>
<dbReference type="AlphaFoldDB" id="A0A445MQR6"/>
<dbReference type="PROSITE" id="PS50017">
    <property type="entry name" value="DEATH_DOMAIN"/>
    <property type="match status" value="1"/>
</dbReference>
<dbReference type="EC" id="2.-.-.-" evidence="5"/>
<dbReference type="InterPro" id="IPR052028">
    <property type="entry name" value="HipA_Ser/Thr_kinase"/>
</dbReference>
<reference evidence="5" key="1">
    <citation type="submission" date="2018-01" db="EMBL/GenBank/DDBJ databases">
        <authorList>
            <person name="Regsiter A."/>
            <person name="William W."/>
        </authorList>
    </citation>
    <scope>NUCLEOTIDE SEQUENCE</scope>
    <source>
        <strain evidence="5">TRIP AH-1</strain>
    </source>
</reference>
<gene>
    <name evidence="5" type="ORF">PITCH_A1050010</name>
</gene>
<dbReference type="InterPro" id="IPR012893">
    <property type="entry name" value="HipA-like_C"/>
</dbReference>
<feature type="domain" description="Death" evidence="4">
    <location>
        <begin position="353"/>
        <end position="411"/>
    </location>
</feature>
<dbReference type="Pfam" id="PF13657">
    <property type="entry name" value="Couple_hipA"/>
    <property type="match status" value="1"/>
</dbReference>
<sequence>MGKTDRDSLDVYYRDKLIGKLWLDESHRFNFQYDTEWVKIENAVPLSYSLPIREAPYKDDVAKPFFSNLLPEGGVRRMIARRLRISEQNDFAMLREIGGECAGAVSVLPLGFAPAGAPGYRRISIDELHKLMADLPKRPFLAGEKGIRLSLAGAQNKLPVYMEGLDIYIPTGNASTTHILKPAIPEFNGTVENEAFCMKLAELMDLSVPQTTIYGERDRLYLVKRYDRVQDQDGRVFRLHQEDFCQALGLLPVQKYESEGGPSLAQCFNLIKEVSIRPAADQKSLIRWIAYNILIGNADCHAKNLSILYTTSGPSLAPFYDLISTRVYPEISGRLAMKIGGENRLNWIQRRHWERLGAEINIKPRLITRLTEEMSTRITEHAGTLMKIFSDTYGPSSIIENIVKGITKIARHSGR</sequence>
<dbReference type="Pfam" id="PF07804">
    <property type="entry name" value="HipA_C"/>
    <property type="match status" value="1"/>
</dbReference>
<dbReference type="PANTHER" id="PTHR37419:SF1">
    <property type="entry name" value="SERINE_THREONINE-PROTEIN KINASE TOXIN HIPA"/>
    <property type="match status" value="1"/>
</dbReference>
<name>A0A445MQR6_9BACT</name>
<dbReference type="Gene3D" id="1.10.1070.20">
    <property type="match status" value="1"/>
</dbReference>
<dbReference type="CDD" id="cd17793">
    <property type="entry name" value="HipA"/>
    <property type="match status" value="1"/>
</dbReference>